<dbReference type="EMBL" id="JBBNAF010000013">
    <property type="protein sequence ID" value="KAK9088055.1"/>
    <property type="molecule type" value="Genomic_DNA"/>
</dbReference>
<evidence type="ECO:0000313" key="1">
    <source>
        <dbReference type="EMBL" id="KAK9088055.1"/>
    </source>
</evidence>
<protein>
    <submittedName>
        <fullName evidence="1">Uncharacterized protein</fullName>
    </submittedName>
</protein>
<dbReference type="AlphaFoldDB" id="A0AAP0E9T8"/>
<accession>A0AAP0E9T8</accession>
<gene>
    <name evidence="1" type="ORF">Syun_030449</name>
</gene>
<reference evidence="1 2" key="1">
    <citation type="submission" date="2024-01" db="EMBL/GenBank/DDBJ databases">
        <title>Genome assemblies of Stephania.</title>
        <authorList>
            <person name="Yang L."/>
        </authorList>
    </citation>
    <scope>NUCLEOTIDE SEQUENCE [LARGE SCALE GENOMIC DNA]</scope>
    <source>
        <strain evidence="1">YNDBR</strain>
        <tissue evidence="1">Leaf</tissue>
    </source>
</reference>
<comment type="caution">
    <text evidence="1">The sequence shown here is derived from an EMBL/GenBank/DDBJ whole genome shotgun (WGS) entry which is preliminary data.</text>
</comment>
<evidence type="ECO:0000313" key="2">
    <source>
        <dbReference type="Proteomes" id="UP001420932"/>
    </source>
</evidence>
<keyword evidence="2" id="KW-1185">Reference proteome</keyword>
<name>A0AAP0E9T8_9MAGN</name>
<organism evidence="1 2">
    <name type="scientific">Stephania yunnanensis</name>
    <dbReference type="NCBI Taxonomy" id="152371"/>
    <lineage>
        <taxon>Eukaryota</taxon>
        <taxon>Viridiplantae</taxon>
        <taxon>Streptophyta</taxon>
        <taxon>Embryophyta</taxon>
        <taxon>Tracheophyta</taxon>
        <taxon>Spermatophyta</taxon>
        <taxon>Magnoliopsida</taxon>
        <taxon>Ranunculales</taxon>
        <taxon>Menispermaceae</taxon>
        <taxon>Menispermoideae</taxon>
        <taxon>Cissampelideae</taxon>
        <taxon>Stephania</taxon>
    </lineage>
</organism>
<sequence length="155" mass="16892">MSSCRVSQPLRRYVRDARRRKPVRNFDLNVPLSDNVGDAGGSSNAIDAGLGRVGGGESSRRAGAIDVEAFDDEVLISSPKRFAEARERARRHHGANVVLVEGSGTHQGLSEARLTRVTLNRYKKRRRVMPNQGSAGSERYINLEGGECNKVSASS</sequence>
<dbReference type="Proteomes" id="UP001420932">
    <property type="component" value="Unassembled WGS sequence"/>
</dbReference>
<proteinExistence type="predicted"/>